<proteinExistence type="predicted"/>
<organism evidence="3 4">
    <name type="scientific">Candidatus Lumbricidiphila eiseniae</name>
    <dbReference type="NCBI Taxonomy" id="1969409"/>
    <lineage>
        <taxon>Bacteria</taxon>
        <taxon>Bacillati</taxon>
        <taxon>Actinomycetota</taxon>
        <taxon>Actinomycetes</taxon>
        <taxon>Micrococcales</taxon>
        <taxon>Microbacteriaceae</taxon>
        <taxon>Candidatus Lumbricidiphila</taxon>
    </lineage>
</organism>
<dbReference type="InterPro" id="IPR046112">
    <property type="entry name" value="DUF6049"/>
</dbReference>
<name>A0A2A6FSL8_9MICO</name>
<sequence>MCLGLELSSFFAHGGPASATELGTTAPPVTALISEKGSASTKPAAVTVSIAPITPTITPGTPVTVDLEVRNTSTADLPAGRLGVFQSDSWLTNISTLNTWLTSDPAVGASRNTLLTEIDSRPLPIGQVAHYTVTLAGNALAPFRGAQIIGLGAEVTVAGTIVTTDRAVFPASSSAPISNPVPLALASPITVPGVTGGLLSVPELSALTAPRGTLTQQLDAVDNQPITVGIDPRIIASIRQLGTEAPASATAWLARLGAMNNEVFPLGYGDADLAIQAQLGLPALLAPTSFAGASTSTPGTITPATPTPSEPPNTGTTTQDVLAWRYNRTDLAWPGDNTVASGNIQYLASAELRTTILAPHNVAPSDSRGAVAVIDEGTALVADDRVTAAFRAALDASTDVEWRAAIGRLMAEVTLLARGAQPAPTLLATAARSSDRGPGRLRETLEVLATNSSVRPTTLTHALTTPPVPRTLVTMPESNERRNTVTALVGADSAIQQFASIVPQPELISAPARRDLLALLGVSATVSGPRSATVNTGATPPGSTDEWNQATTAWLAAQHAVLQQVSIVSSSQINVVSSKTGVPTTILNQLPYPVTVEVNVVPSNGRLRVEDTVKSVVEAFSRSTVRVPVAAGVGNGDVMLTVLLKSATGTQIGNAVQLKANVQADWEGVGVGIVAVAALAFFALGMWRSIKRRRARAVRT</sequence>
<feature type="transmembrane region" description="Helical" evidence="2">
    <location>
        <begin position="668"/>
        <end position="687"/>
    </location>
</feature>
<accession>A0A2A6FSL8</accession>
<keyword evidence="2" id="KW-1133">Transmembrane helix</keyword>
<dbReference type="AlphaFoldDB" id="A0A2A6FSL8"/>
<evidence type="ECO:0000256" key="1">
    <source>
        <dbReference type="SAM" id="MobiDB-lite"/>
    </source>
</evidence>
<evidence type="ECO:0000313" key="3">
    <source>
        <dbReference type="EMBL" id="PDQ35423.1"/>
    </source>
</evidence>
<feature type="region of interest" description="Disordered" evidence="1">
    <location>
        <begin position="295"/>
        <end position="316"/>
    </location>
</feature>
<keyword evidence="2" id="KW-0812">Transmembrane</keyword>
<dbReference type="Pfam" id="PF19516">
    <property type="entry name" value="DUF6049"/>
    <property type="match status" value="1"/>
</dbReference>
<gene>
    <name evidence="3" type="ORF">B5766_06260</name>
</gene>
<dbReference type="EMBL" id="NAEP01000034">
    <property type="protein sequence ID" value="PDQ35423.1"/>
    <property type="molecule type" value="Genomic_DNA"/>
</dbReference>
<dbReference type="Proteomes" id="UP000219994">
    <property type="component" value="Unassembled WGS sequence"/>
</dbReference>
<evidence type="ECO:0000313" key="4">
    <source>
        <dbReference type="Proteomes" id="UP000219994"/>
    </source>
</evidence>
<feature type="compositionally biased region" description="Low complexity" evidence="1">
    <location>
        <begin position="295"/>
        <end position="304"/>
    </location>
</feature>
<protein>
    <submittedName>
        <fullName evidence="3">Uncharacterized protein</fullName>
    </submittedName>
</protein>
<reference evidence="4" key="1">
    <citation type="submission" date="2017-03" db="EMBL/GenBank/DDBJ databases">
        <authorList>
            <person name="Lund M.B."/>
        </authorList>
    </citation>
    <scope>NUCLEOTIDE SEQUENCE [LARGE SCALE GENOMIC DNA]</scope>
</reference>
<keyword evidence="2" id="KW-0472">Membrane</keyword>
<comment type="caution">
    <text evidence="3">The sequence shown here is derived from an EMBL/GenBank/DDBJ whole genome shotgun (WGS) entry which is preliminary data.</text>
</comment>
<evidence type="ECO:0000256" key="2">
    <source>
        <dbReference type="SAM" id="Phobius"/>
    </source>
</evidence>